<gene>
    <name evidence="1" type="ORF">BRZCDTV_422</name>
</gene>
<protein>
    <submittedName>
        <fullName evidence="1">F-box domain-containing protein</fullName>
    </submittedName>
</protein>
<dbReference type="SUPFAM" id="SSF81383">
    <property type="entry name" value="F-box domain"/>
    <property type="match status" value="1"/>
</dbReference>
<sequence length="162" mass="19173">MHINILHCIAHKLDTKDLLSLCQVHRELRHDRSFWKKVIRKRHARVIDDEGDLLHLFLELEEFVHGSVKLVVNFVFDGVMNVQQSYMQVHSIFTKVMGEFDVEHGLDVLSGKYVRKDRDGYSLTYHIYPKTRLTRIEAMSMIMLLLHRVKLPKNFSNVRMLC</sequence>
<dbReference type="InterPro" id="IPR036047">
    <property type="entry name" value="F-box-like_dom_sf"/>
</dbReference>
<evidence type="ECO:0000313" key="2">
    <source>
        <dbReference type="Proteomes" id="UP000273054"/>
    </source>
</evidence>
<proteinExistence type="predicted"/>
<accession>A0A2R8FEY3</accession>
<dbReference type="EMBL" id="LT994651">
    <property type="protein sequence ID" value="SPN79574.1"/>
    <property type="molecule type" value="Genomic_DNA"/>
</dbReference>
<organism evidence="1">
    <name type="scientific">Brazilian cedratvirus IHUMI</name>
    <dbReference type="NCBI Taxonomy" id="2126980"/>
    <lineage>
        <taxon>Viruses</taxon>
        <taxon>Pithoviruses</taxon>
        <taxon>Orthocedratvirinae</taxon>
        <taxon>Alphacedratvirus</taxon>
        <taxon>Alphacedratvirus brasiliense</taxon>
    </lineage>
</organism>
<name>A0A2R8FEY3_9VIRU</name>
<keyword evidence="2" id="KW-1185">Reference proteome</keyword>
<reference evidence="1" key="1">
    <citation type="submission" date="2018-03" db="EMBL/GenBank/DDBJ databases">
        <authorList>
            <consortium name="Urmite Genomes"/>
        </authorList>
    </citation>
    <scope>NUCLEOTIDE SEQUENCE [LARGE SCALE GENOMIC DNA]</scope>
    <source>
        <strain evidence="1">IHUMI-27.7</strain>
    </source>
</reference>
<evidence type="ECO:0000313" key="1">
    <source>
        <dbReference type="EMBL" id="SPN79574.1"/>
    </source>
</evidence>
<dbReference type="Proteomes" id="UP000273054">
    <property type="component" value="Segment"/>
</dbReference>